<dbReference type="Gene3D" id="3.40.50.150">
    <property type="entry name" value="Vaccinia Virus protein VP39"/>
    <property type="match status" value="1"/>
</dbReference>
<sequence>MPISIAHVATTRPERYLKQLVSHLGHKATTSLTPDGRGTVTVASGSCTLRPTPDELVLTATAVDAESLARVEDVIARHLVRFGTQDELVVEWTAPLDGGDLEPTAPVVGEYLLSHHTPADDILSELAAATREATSGAAHMQVASDEGALLSMLTRLTGARLAVEVGVFTGYSTLCIARGLAAGGRVLACDVSEEWTAIGAPYWERAGVADRIDLRIAPALETLRALDAEPVIDIAFIDADKANYPAYYEEIVPRLRPGGLVVLDNVFLGGRVLDPAYQQEHHLAMRRLNDLVAADERVDAVMLPVRDGVTIAQRR</sequence>
<comment type="caution">
    <text evidence="4">The sequence shown here is derived from an EMBL/GenBank/DDBJ whole genome shotgun (WGS) entry which is preliminary data.</text>
</comment>
<keyword evidence="3" id="KW-0949">S-adenosyl-L-methionine</keyword>
<evidence type="ECO:0000256" key="1">
    <source>
        <dbReference type="ARBA" id="ARBA00022603"/>
    </source>
</evidence>
<protein>
    <submittedName>
        <fullName evidence="4">Putative O-methyltransferase YrrM</fullName>
    </submittedName>
</protein>
<evidence type="ECO:0000313" key="4">
    <source>
        <dbReference type="EMBL" id="TWF71477.1"/>
    </source>
</evidence>
<organism evidence="4 5">
    <name type="scientific">Kitasatospora viridis</name>
    <dbReference type="NCBI Taxonomy" id="281105"/>
    <lineage>
        <taxon>Bacteria</taxon>
        <taxon>Bacillati</taxon>
        <taxon>Actinomycetota</taxon>
        <taxon>Actinomycetes</taxon>
        <taxon>Kitasatosporales</taxon>
        <taxon>Streptomycetaceae</taxon>
        <taxon>Kitasatospora</taxon>
    </lineage>
</organism>
<dbReference type="Pfam" id="PF01596">
    <property type="entry name" value="Methyltransf_3"/>
    <property type="match status" value="1"/>
</dbReference>
<proteinExistence type="predicted"/>
<dbReference type="Gene3D" id="3.30.310.50">
    <property type="entry name" value="Alpha-D-phosphohexomutase, C-terminal domain"/>
    <property type="match status" value="1"/>
</dbReference>
<keyword evidence="2 4" id="KW-0808">Transferase</keyword>
<dbReference type="InterPro" id="IPR050362">
    <property type="entry name" value="Cation-dep_OMT"/>
</dbReference>
<dbReference type="Pfam" id="PF09981">
    <property type="entry name" value="DUF2218"/>
    <property type="match status" value="1"/>
</dbReference>
<dbReference type="AlphaFoldDB" id="A0A561S9F6"/>
<dbReference type="Proteomes" id="UP000317940">
    <property type="component" value="Unassembled WGS sequence"/>
</dbReference>
<dbReference type="PROSITE" id="PS51682">
    <property type="entry name" value="SAM_OMT_I"/>
    <property type="match status" value="1"/>
</dbReference>
<evidence type="ECO:0000256" key="3">
    <source>
        <dbReference type="ARBA" id="ARBA00022691"/>
    </source>
</evidence>
<dbReference type="GO" id="GO:0032259">
    <property type="term" value="P:methylation"/>
    <property type="evidence" value="ECO:0007669"/>
    <property type="project" value="UniProtKB-KW"/>
</dbReference>
<dbReference type="RefSeq" id="WP_145911690.1">
    <property type="nucleotide sequence ID" value="NZ_BAAAMZ010000023.1"/>
</dbReference>
<dbReference type="EMBL" id="VIWT01000009">
    <property type="protein sequence ID" value="TWF71477.1"/>
    <property type="molecule type" value="Genomic_DNA"/>
</dbReference>
<dbReference type="GO" id="GO:0008171">
    <property type="term" value="F:O-methyltransferase activity"/>
    <property type="evidence" value="ECO:0007669"/>
    <property type="project" value="InterPro"/>
</dbReference>
<accession>A0A561S9F6</accession>
<keyword evidence="1 4" id="KW-0489">Methyltransferase</keyword>
<dbReference type="PANTHER" id="PTHR10509">
    <property type="entry name" value="O-METHYLTRANSFERASE-RELATED"/>
    <property type="match status" value="1"/>
</dbReference>
<dbReference type="CDD" id="cd02440">
    <property type="entry name" value="AdoMet_MTases"/>
    <property type="match status" value="1"/>
</dbReference>
<dbReference type="GO" id="GO:0008757">
    <property type="term" value="F:S-adenosylmethionine-dependent methyltransferase activity"/>
    <property type="evidence" value="ECO:0007669"/>
    <property type="project" value="TreeGrafter"/>
</dbReference>
<reference evidence="4 5" key="1">
    <citation type="submission" date="2019-06" db="EMBL/GenBank/DDBJ databases">
        <title>Sequencing the genomes of 1000 actinobacteria strains.</title>
        <authorList>
            <person name="Klenk H.-P."/>
        </authorList>
    </citation>
    <scope>NUCLEOTIDE SEQUENCE [LARGE SCALE GENOMIC DNA]</scope>
    <source>
        <strain evidence="4 5">DSM 44826</strain>
    </source>
</reference>
<evidence type="ECO:0000313" key="5">
    <source>
        <dbReference type="Proteomes" id="UP000317940"/>
    </source>
</evidence>
<dbReference type="OrthoDB" id="9799672at2"/>
<gene>
    <name evidence="4" type="ORF">FHX73_19107</name>
</gene>
<keyword evidence="5" id="KW-1185">Reference proteome</keyword>
<dbReference type="SUPFAM" id="SSF53335">
    <property type="entry name" value="S-adenosyl-L-methionine-dependent methyltransferases"/>
    <property type="match status" value="1"/>
</dbReference>
<name>A0A561S9F6_9ACTN</name>
<dbReference type="PANTHER" id="PTHR10509:SF14">
    <property type="entry name" value="CAFFEOYL-COA O-METHYLTRANSFERASE 3-RELATED"/>
    <property type="match status" value="1"/>
</dbReference>
<dbReference type="InterPro" id="IPR029063">
    <property type="entry name" value="SAM-dependent_MTases_sf"/>
</dbReference>
<dbReference type="InterPro" id="IPR002935">
    <property type="entry name" value="SAM_O-MeTrfase"/>
</dbReference>
<evidence type="ECO:0000256" key="2">
    <source>
        <dbReference type="ARBA" id="ARBA00022679"/>
    </source>
</evidence>
<dbReference type="InterPro" id="IPR014543">
    <property type="entry name" value="UCP028291"/>
</dbReference>